<evidence type="ECO:0000313" key="3">
    <source>
        <dbReference type="EMBL" id="KJE24190.1"/>
    </source>
</evidence>
<dbReference type="InterPro" id="IPR005182">
    <property type="entry name" value="YdbS-like_PH"/>
</dbReference>
<keyword evidence="1" id="KW-1133">Transmembrane helix</keyword>
<feature type="domain" description="YdbS-like PH" evidence="2">
    <location>
        <begin position="88"/>
        <end position="162"/>
    </location>
</feature>
<reference evidence="4" key="1">
    <citation type="submission" date="2015-02" db="EMBL/GenBank/DDBJ databases">
        <title>Draft Genome of Frankia sp. CpI1-S.</title>
        <authorList>
            <person name="Oshone R.T."/>
            <person name="Ngom M."/>
            <person name="Ghodhbane-Gtari F."/>
            <person name="Gtari M."/>
            <person name="Morris K."/>
            <person name="Thomas K."/>
            <person name="Sen A."/>
            <person name="Tisa L.S."/>
        </authorList>
    </citation>
    <scope>NUCLEOTIDE SEQUENCE [LARGE SCALE GENOMIC DNA]</scope>
    <source>
        <strain evidence="4">CpI1-S</strain>
    </source>
</reference>
<comment type="caution">
    <text evidence="3">The sequence shown here is derived from an EMBL/GenBank/DDBJ whole genome shotgun (WGS) entry which is preliminary data.</text>
</comment>
<dbReference type="RefSeq" id="WP_052680999.1">
    <property type="nucleotide sequence ID" value="NZ_JYFN01000008.1"/>
</dbReference>
<sequence length="177" mass="19449">MPDATIVTVAFPDDILTQDEEVVLHLHPHWVSLIVPALWTVVALVFAVLGVFFAPGGVLQKPVQYLVLLLALGAIAYLGALPWLRQLTTHYVVTSHRLVIREGLITRAGRDIPLAWLVGATVQQNVIDRMLGSGSLIVETAGQRGRVVLACMPHAERVQETLAELSAPYRPRSYPDY</sequence>
<dbReference type="Pfam" id="PF03703">
    <property type="entry name" value="bPH_2"/>
    <property type="match status" value="1"/>
</dbReference>
<dbReference type="PANTHER" id="PTHR37938">
    <property type="entry name" value="BLL0215 PROTEIN"/>
    <property type="match status" value="1"/>
</dbReference>
<evidence type="ECO:0000259" key="2">
    <source>
        <dbReference type="Pfam" id="PF03703"/>
    </source>
</evidence>
<dbReference type="PATRIC" id="fig|1502723.3.peg.6164"/>
<protein>
    <recommendedName>
        <fullName evidence="2">YdbS-like PH domain-containing protein</fullName>
    </recommendedName>
</protein>
<keyword evidence="1" id="KW-0812">Transmembrane</keyword>
<keyword evidence="1" id="KW-0472">Membrane</keyword>
<accession>A0A0D8BJD0</accession>
<feature type="transmembrane region" description="Helical" evidence="1">
    <location>
        <begin position="30"/>
        <end position="53"/>
    </location>
</feature>
<evidence type="ECO:0000256" key="1">
    <source>
        <dbReference type="SAM" id="Phobius"/>
    </source>
</evidence>
<dbReference type="Proteomes" id="UP000032545">
    <property type="component" value="Unassembled WGS sequence"/>
</dbReference>
<feature type="transmembrane region" description="Helical" evidence="1">
    <location>
        <begin position="65"/>
        <end position="84"/>
    </location>
</feature>
<dbReference type="EMBL" id="JYFN01000008">
    <property type="protein sequence ID" value="KJE24190.1"/>
    <property type="molecule type" value="Genomic_DNA"/>
</dbReference>
<name>A0A0D8BJD0_9ACTN</name>
<organism evidence="3 4">
    <name type="scientific">Frankia torreyi</name>
    <dbReference type="NCBI Taxonomy" id="1856"/>
    <lineage>
        <taxon>Bacteria</taxon>
        <taxon>Bacillati</taxon>
        <taxon>Actinomycetota</taxon>
        <taxon>Actinomycetes</taxon>
        <taxon>Frankiales</taxon>
        <taxon>Frankiaceae</taxon>
        <taxon>Frankia</taxon>
    </lineage>
</organism>
<reference evidence="3 4" key="2">
    <citation type="journal article" date="2016" name="Genome Announc.">
        <title>Permanent Draft Genome Sequences for Two Variants of Frankia sp. Strain CpI1, the First Frankia Strain Isolated from Root Nodules of Comptonia peregrina.</title>
        <authorList>
            <person name="Oshone R."/>
            <person name="Hurst S.G.IV."/>
            <person name="Abebe-Akele F."/>
            <person name="Simpson S."/>
            <person name="Morris K."/>
            <person name="Thomas W.K."/>
            <person name="Tisa L.S."/>
        </authorList>
    </citation>
    <scope>NUCLEOTIDE SEQUENCE [LARGE SCALE GENOMIC DNA]</scope>
    <source>
        <strain evidence="4">CpI1-S</strain>
    </source>
</reference>
<keyword evidence="4" id="KW-1185">Reference proteome</keyword>
<evidence type="ECO:0000313" key="4">
    <source>
        <dbReference type="Proteomes" id="UP000032545"/>
    </source>
</evidence>
<gene>
    <name evidence="3" type="ORF">FF36_01593</name>
</gene>
<dbReference type="PANTHER" id="PTHR37938:SF1">
    <property type="entry name" value="BLL0215 PROTEIN"/>
    <property type="match status" value="1"/>
</dbReference>
<dbReference type="OrthoDB" id="4350422at2"/>
<dbReference type="AlphaFoldDB" id="A0A0D8BJD0"/>
<proteinExistence type="predicted"/>